<dbReference type="Gene3D" id="3.20.90.10">
    <property type="entry name" value="Tubby Protein, Chain A"/>
    <property type="match status" value="1"/>
</dbReference>
<comment type="similarity">
    <text evidence="1">Belongs to the TUB family.</text>
</comment>
<dbReference type="PANTHER" id="PTHR16517">
    <property type="entry name" value="TUBBY-RELATED"/>
    <property type="match status" value="1"/>
</dbReference>
<dbReference type="PRINTS" id="PR01573">
    <property type="entry name" value="SUPERTUBBY"/>
</dbReference>
<sequence length="331" mass="36607">MGKGSRDKSAPAGVDLVAHGRTPTVVHNTSCSSRLSSWLSDGTVCLSPRNNGKRTDVGTIQLESGEGEEWVMDIPDLSKEMLSPLCANSGWVSYEMEKISSASKWLQQSTEFRLFPLGALHPILSAQKKNNAYLISAYPSNDLQSSYCVSMSWNMLRTEFYIHGRWCAACEPGSTSFNCSTPASQRQDLGAIIYEKNWKGNAPRQMHLVVPPIDPSNPEQAVCMCPLQGHPPLADSYKNGQIRLQHLLHFTTRQPTWNAAIQRHELNFSDRVTMPSVHNFQLVDANHKEHTALQFGKADKHSFALDARFPLSPIQAFACAIASFEAGSLCT</sequence>
<evidence type="ECO:0000313" key="3">
    <source>
        <dbReference type="EMBL" id="CAD8658327.1"/>
    </source>
</evidence>
<dbReference type="InterPro" id="IPR000007">
    <property type="entry name" value="Tubby_C"/>
</dbReference>
<organism evidence="3">
    <name type="scientific">Pyramimonas obovata</name>
    <dbReference type="NCBI Taxonomy" id="1411642"/>
    <lineage>
        <taxon>Eukaryota</taxon>
        <taxon>Viridiplantae</taxon>
        <taxon>Chlorophyta</taxon>
        <taxon>Pyramimonadophyceae</taxon>
        <taxon>Pyramimonadales</taxon>
        <taxon>Pyramimonadaceae</taxon>
        <taxon>Pyramimonas</taxon>
        <taxon>Pyramimonas incertae sedis</taxon>
    </lineage>
</organism>
<feature type="domain" description="Tubby C-terminal" evidence="2">
    <location>
        <begin position="127"/>
        <end position="325"/>
    </location>
</feature>
<dbReference type="InterPro" id="IPR025659">
    <property type="entry name" value="Tubby-like_C"/>
</dbReference>
<evidence type="ECO:0000259" key="2">
    <source>
        <dbReference type="Pfam" id="PF01167"/>
    </source>
</evidence>
<dbReference type="EMBL" id="HBFA01010215">
    <property type="protein sequence ID" value="CAD8658327.1"/>
    <property type="molecule type" value="Transcribed_RNA"/>
</dbReference>
<protein>
    <recommendedName>
        <fullName evidence="2">Tubby C-terminal domain-containing protein</fullName>
    </recommendedName>
</protein>
<dbReference type="SUPFAM" id="SSF54518">
    <property type="entry name" value="Tubby C-terminal domain-like"/>
    <property type="match status" value="1"/>
</dbReference>
<dbReference type="AlphaFoldDB" id="A0A7S0QYX4"/>
<proteinExistence type="inferred from homology"/>
<dbReference type="PANTHER" id="PTHR16517:SF7">
    <property type="entry name" value="PROTEIN KING TUBBY"/>
    <property type="match status" value="1"/>
</dbReference>
<gene>
    <name evidence="3" type="ORF">POBO1169_LOCUS5350</name>
</gene>
<name>A0A7S0QYX4_9CHLO</name>
<evidence type="ECO:0000256" key="1">
    <source>
        <dbReference type="ARBA" id="ARBA00007129"/>
    </source>
</evidence>
<accession>A0A7S0QYX4</accession>
<reference evidence="3" key="1">
    <citation type="submission" date="2021-01" db="EMBL/GenBank/DDBJ databases">
        <authorList>
            <person name="Corre E."/>
            <person name="Pelletier E."/>
            <person name="Niang G."/>
            <person name="Scheremetjew M."/>
            <person name="Finn R."/>
            <person name="Kale V."/>
            <person name="Holt S."/>
            <person name="Cochrane G."/>
            <person name="Meng A."/>
            <person name="Brown T."/>
            <person name="Cohen L."/>
        </authorList>
    </citation>
    <scope>NUCLEOTIDE SEQUENCE</scope>
    <source>
        <strain evidence="3">CCMP722</strain>
    </source>
</reference>
<dbReference type="Pfam" id="PF01167">
    <property type="entry name" value="Tub"/>
    <property type="match status" value="1"/>
</dbReference>